<evidence type="ECO:0000313" key="3">
    <source>
        <dbReference type="EMBL" id="OLO04909.1"/>
    </source>
</evidence>
<dbReference type="Proteomes" id="UP000186878">
    <property type="component" value="Unassembled WGS sequence"/>
</dbReference>
<dbReference type="GO" id="GO:0015501">
    <property type="term" value="F:glutamate:sodium symporter activity"/>
    <property type="evidence" value="ECO:0007669"/>
    <property type="project" value="UniProtKB-UniRule"/>
</dbReference>
<dbReference type="HAMAP" id="MF_02062">
    <property type="entry name" value="GltS"/>
    <property type="match status" value="1"/>
</dbReference>
<dbReference type="OrthoDB" id="4921038at2"/>
<keyword evidence="1" id="KW-0739">Sodium transport</keyword>
<comment type="subcellular location">
    <subcellularLocation>
        <location evidence="1">Cell inner membrane</location>
        <topology evidence="1">Multi-pass membrane protein</topology>
    </subcellularLocation>
</comment>
<evidence type="ECO:0000313" key="4">
    <source>
        <dbReference type="Proteomes" id="UP000186878"/>
    </source>
</evidence>
<feature type="transmembrane region" description="Helical" evidence="1">
    <location>
        <begin position="218"/>
        <end position="235"/>
    </location>
</feature>
<evidence type="ECO:0000256" key="1">
    <source>
        <dbReference type="HAMAP-Rule" id="MF_02062"/>
    </source>
</evidence>
<keyword evidence="1" id="KW-1003">Cell membrane</keyword>
<organism evidence="3 4">
    <name type="scientific">Salinicola socius</name>
    <dbReference type="NCBI Taxonomy" id="404433"/>
    <lineage>
        <taxon>Bacteria</taxon>
        <taxon>Pseudomonadati</taxon>
        <taxon>Pseudomonadota</taxon>
        <taxon>Gammaproteobacteria</taxon>
        <taxon>Oceanospirillales</taxon>
        <taxon>Halomonadaceae</taxon>
        <taxon>Salinicola</taxon>
    </lineage>
</organism>
<dbReference type="Pfam" id="PF03616">
    <property type="entry name" value="Glt_symporter"/>
    <property type="match status" value="1"/>
</dbReference>
<keyword evidence="1" id="KW-0813">Transport</keyword>
<sequence length="393" mass="41109">MVVSLDIIQTAGIAAVVYFFGMSIKHRVAVLRRFFIPAPVIGGLVVSLLLFGTSQGFGVEVHFDKILQNFFMNLFFTCVGFTVSAALIRSSGRQGALLAVIAVAFLVIQNLVGVGLSRLLGINELLGIAMGSISMSGGVGSGAAFGPTLEAAGAAGATTIGIAAATFGLLMGSLIGGPVAKRLIDRHGLRPAGKESHDVQSTEASTPLTGSGLFRSTLVILIAAAIGTVISWLLNLTGIQFPYYVGCLFGGALVRNLADAGRFSLRMPEIDVIGDISLNLFLSITLMSLNIAALIGLALPMVLILLAQMTVMALYAYVVTFRCMGRDYDAAVMAAGHCGVGLGQTPNALANMSAVIEDRGPAPRAWFVLPIITVVFINIFNPLVITLFINLFA</sequence>
<dbReference type="AlphaFoldDB" id="A0A1Q8STX9"/>
<evidence type="ECO:0000256" key="2">
    <source>
        <dbReference type="NCBIfam" id="TIGR00210"/>
    </source>
</evidence>
<keyword evidence="1" id="KW-0472">Membrane</keyword>
<accession>A0A1Q8STX9</accession>
<feature type="transmembrane region" description="Helical" evidence="1">
    <location>
        <begin position="366"/>
        <end position="392"/>
    </location>
</feature>
<keyword evidence="1" id="KW-0997">Cell inner membrane</keyword>
<feature type="transmembrane region" description="Helical" evidence="1">
    <location>
        <begin position="66"/>
        <end position="88"/>
    </location>
</feature>
<dbReference type="GO" id="GO:0005886">
    <property type="term" value="C:plasma membrane"/>
    <property type="evidence" value="ECO:0007669"/>
    <property type="project" value="UniProtKB-SubCell"/>
</dbReference>
<keyword evidence="1" id="KW-0769">Symport</keyword>
<feature type="transmembrane region" description="Helical" evidence="1">
    <location>
        <begin position="297"/>
        <end position="318"/>
    </location>
</feature>
<proteinExistence type="inferred from homology"/>
<dbReference type="STRING" id="404433.BTW07_06710"/>
<feature type="transmembrane region" description="Helical" evidence="1">
    <location>
        <begin position="270"/>
        <end position="291"/>
    </location>
</feature>
<keyword evidence="1" id="KW-0812">Transmembrane</keyword>
<name>A0A1Q8STX9_9GAMM</name>
<dbReference type="RefSeq" id="WP_075569399.1">
    <property type="nucleotide sequence ID" value="NZ_MSDO01000007.1"/>
</dbReference>
<comment type="function">
    <text evidence="1">Catalyzes the sodium-dependent transport of glutamate.</text>
</comment>
<keyword evidence="1" id="KW-0406">Ion transport</keyword>
<gene>
    <name evidence="1" type="primary">gltS</name>
    <name evidence="3" type="ORF">BTW07_06710</name>
</gene>
<keyword evidence="1" id="KW-0029">Amino-acid transport</keyword>
<dbReference type="EMBL" id="MSDO01000007">
    <property type="protein sequence ID" value="OLO04909.1"/>
    <property type="molecule type" value="Genomic_DNA"/>
</dbReference>
<feature type="transmembrane region" description="Helical" evidence="1">
    <location>
        <begin position="95"/>
        <end position="116"/>
    </location>
</feature>
<feature type="transmembrane region" description="Helical" evidence="1">
    <location>
        <begin position="154"/>
        <end position="180"/>
    </location>
</feature>
<dbReference type="PANTHER" id="PTHR36178">
    <property type="entry name" value="SLR0625 PROTEIN"/>
    <property type="match status" value="1"/>
</dbReference>
<dbReference type="PANTHER" id="PTHR36178:SF1">
    <property type="entry name" value="SODIUM_GLUTAMATE SYMPORTER"/>
    <property type="match status" value="1"/>
</dbReference>
<reference evidence="3 4" key="1">
    <citation type="submission" date="2016-12" db="EMBL/GenBank/DDBJ databases">
        <title>Draft genome sequences of strains Salinicola socius SMB35, Salinicola sp. MH3R3-1 and Chromohalobacter sp. SMB17 from the Verkhnekamsk potash mining region of Russia.</title>
        <authorList>
            <person name="Mavrodi D.V."/>
            <person name="Olsson B.E."/>
            <person name="Korsakova E.S."/>
            <person name="Pyankova A."/>
            <person name="Mavrodi O.V."/>
            <person name="Plotnikova E.G."/>
        </authorList>
    </citation>
    <scope>NUCLEOTIDE SEQUENCE [LARGE SCALE GENOMIC DNA]</scope>
    <source>
        <strain evidence="3 4">SMB35</strain>
    </source>
</reference>
<comment type="caution">
    <text evidence="3">The sequence shown here is derived from an EMBL/GenBank/DDBJ whole genome shotgun (WGS) entry which is preliminary data.</text>
</comment>
<dbReference type="GO" id="GO:0015813">
    <property type="term" value="P:L-glutamate transmembrane transport"/>
    <property type="evidence" value="ECO:0007669"/>
    <property type="project" value="UniProtKB-UniRule"/>
</dbReference>
<dbReference type="NCBIfam" id="TIGR00210">
    <property type="entry name" value="gltS"/>
    <property type="match status" value="1"/>
</dbReference>
<keyword evidence="1" id="KW-1133">Transmembrane helix</keyword>
<feature type="transmembrane region" description="Helical" evidence="1">
    <location>
        <begin position="241"/>
        <end position="258"/>
    </location>
</feature>
<feature type="transmembrane region" description="Helical" evidence="1">
    <location>
        <begin position="34"/>
        <end position="54"/>
    </location>
</feature>
<feature type="transmembrane region" description="Helical" evidence="1">
    <location>
        <begin position="6"/>
        <end position="22"/>
    </location>
</feature>
<protein>
    <recommendedName>
        <fullName evidence="1 2">Sodium/glutamate symporter</fullName>
    </recommendedName>
</protein>
<keyword evidence="4" id="KW-1185">Reference proteome</keyword>
<dbReference type="InterPro" id="IPR004445">
    <property type="entry name" value="GltS"/>
</dbReference>
<keyword evidence="1" id="KW-0915">Sodium</keyword>
<comment type="similarity">
    <text evidence="1">Belongs to the glutamate:Na(+) symporter (ESS) (TC 2.A.27) family.</text>
</comment>